<sequence length="64" mass="6940">VVRLPVYDIEAELLTAHAGPGAWVLSAPTGSEPNYMNRGDRIKGIGELSQRISPGQYGLTHEHL</sequence>
<feature type="non-terminal residue" evidence="1">
    <location>
        <position position="64"/>
    </location>
</feature>
<name>A0A382P6X1_9ZZZZ</name>
<proteinExistence type="predicted"/>
<dbReference type="EMBL" id="UINC01104988">
    <property type="protein sequence ID" value="SVC68567.1"/>
    <property type="molecule type" value="Genomic_DNA"/>
</dbReference>
<dbReference type="AlphaFoldDB" id="A0A382P6X1"/>
<reference evidence="1" key="1">
    <citation type="submission" date="2018-05" db="EMBL/GenBank/DDBJ databases">
        <authorList>
            <person name="Lanie J.A."/>
            <person name="Ng W.-L."/>
            <person name="Kazmierczak K.M."/>
            <person name="Andrzejewski T.M."/>
            <person name="Davidsen T.M."/>
            <person name="Wayne K.J."/>
            <person name="Tettelin H."/>
            <person name="Glass J.I."/>
            <person name="Rusch D."/>
            <person name="Podicherti R."/>
            <person name="Tsui H.-C.T."/>
            <person name="Winkler M.E."/>
        </authorList>
    </citation>
    <scope>NUCLEOTIDE SEQUENCE</scope>
</reference>
<feature type="non-terminal residue" evidence="1">
    <location>
        <position position="1"/>
    </location>
</feature>
<accession>A0A382P6X1</accession>
<organism evidence="1">
    <name type="scientific">marine metagenome</name>
    <dbReference type="NCBI Taxonomy" id="408172"/>
    <lineage>
        <taxon>unclassified sequences</taxon>
        <taxon>metagenomes</taxon>
        <taxon>ecological metagenomes</taxon>
    </lineage>
</organism>
<gene>
    <name evidence="1" type="ORF">METZ01_LOCUS321421</name>
</gene>
<protein>
    <submittedName>
        <fullName evidence="1">Uncharacterized protein</fullName>
    </submittedName>
</protein>
<evidence type="ECO:0000313" key="1">
    <source>
        <dbReference type="EMBL" id="SVC68567.1"/>
    </source>
</evidence>